<sequence>MDARISRPGRDPKLWSTVESLADWGFEETLAESSSDAKHKLYTHPDWSSSTLSQTNSGPTIRFQGSNFSSVLTSPLYEKQISMVTYDQLLEDYLKKYEGLQQHVQLALDKFKFGIIASSIMTSTDNVDPVPENQNRVILDVSQFISRRYVHSHQSLHLALALLHFVKKNLHSVRLACLKLAVILSIAFLLHDYNNKQIAVKIYLQLAINKLTKYLCVSHVLDQRISMSLKTIDSGPARTLSSKKQEHQRSISPLLFNSTMNVLLLTTGSKLRFLLPFVDFDFFHKYLDIYQLDLMGPDFKFLRLVNSDDFYSSPKPSRLKPLRLRSVSSESVALKNPVLSQSSSAPSPNQLTTSPVRLVQCFKLLRKVFLCALLSLAENASLSEKDDNLQFIHMCSRVFGRNLVPSHLHLPTRLILIVQVLQQLISLEENLSLELMNDFQSHELDSLVPVVRSDFKYNEITRKVDVISNRLAALECHESGSPDDLAEIGTFISDLVESYNRLMECVNVPEVSAKPSPVVSPQMSEREFPPPKKRHSSGLNFNLITVFEGDAPEREHDSVETTHENQDKEEFKKTLEKLCAGNLKTTNETFDGKDNDPSLSMSTPIKTDELDEFKKELKGLLLNAL</sequence>
<gene>
    <name evidence="2" type="ORF">OGAPHI_007223</name>
</gene>
<protein>
    <recommendedName>
        <fullName evidence="4">Inheritance of peroxisomes protein 2</fullName>
    </recommendedName>
</protein>
<feature type="region of interest" description="Disordered" evidence="1">
    <location>
        <begin position="513"/>
        <end position="534"/>
    </location>
</feature>
<proteinExistence type="predicted"/>
<evidence type="ECO:0000313" key="3">
    <source>
        <dbReference type="Proteomes" id="UP000769157"/>
    </source>
</evidence>
<dbReference type="OrthoDB" id="3992831at2759"/>
<dbReference type="RefSeq" id="XP_046057729.1">
    <property type="nucleotide sequence ID" value="XM_046208596.1"/>
</dbReference>
<comment type="caution">
    <text evidence="2">The sequence shown here is derived from an EMBL/GenBank/DDBJ whole genome shotgun (WGS) entry which is preliminary data.</text>
</comment>
<evidence type="ECO:0000313" key="2">
    <source>
        <dbReference type="EMBL" id="KAH3660018.1"/>
    </source>
</evidence>
<dbReference type="Proteomes" id="UP000769157">
    <property type="component" value="Unassembled WGS sequence"/>
</dbReference>
<dbReference type="AlphaFoldDB" id="A0A9P8SYT5"/>
<evidence type="ECO:0000256" key="1">
    <source>
        <dbReference type="SAM" id="MobiDB-lite"/>
    </source>
</evidence>
<evidence type="ECO:0008006" key="4">
    <source>
        <dbReference type="Google" id="ProtNLM"/>
    </source>
</evidence>
<dbReference type="GeneID" id="70239187"/>
<keyword evidence="3" id="KW-1185">Reference proteome</keyword>
<accession>A0A9P8SYT5</accession>
<reference evidence="2" key="2">
    <citation type="submission" date="2021-01" db="EMBL/GenBank/DDBJ databases">
        <authorList>
            <person name="Schikora-Tamarit M.A."/>
        </authorList>
    </citation>
    <scope>NUCLEOTIDE SEQUENCE</scope>
    <source>
        <strain evidence="2">CBS6075</strain>
    </source>
</reference>
<name>A0A9P8SYT5_9ASCO</name>
<reference evidence="2" key="1">
    <citation type="journal article" date="2021" name="Open Biol.">
        <title>Shared evolutionary footprints suggest mitochondrial oxidative damage underlies multiple complex I losses in fungi.</title>
        <authorList>
            <person name="Schikora-Tamarit M.A."/>
            <person name="Marcet-Houben M."/>
            <person name="Nosek J."/>
            <person name="Gabaldon T."/>
        </authorList>
    </citation>
    <scope>NUCLEOTIDE SEQUENCE</scope>
    <source>
        <strain evidence="2">CBS6075</strain>
    </source>
</reference>
<feature type="region of interest" description="Disordered" evidence="1">
    <location>
        <begin position="585"/>
        <end position="604"/>
    </location>
</feature>
<dbReference type="EMBL" id="JAEUBE010000511">
    <property type="protein sequence ID" value="KAH3660018.1"/>
    <property type="molecule type" value="Genomic_DNA"/>
</dbReference>
<organism evidence="2 3">
    <name type="scientific">Ogataea philodendri</name>
    <dbReference type="NCBI Taxonomy" id="1378263"/>
    <lineage>
        <taxon>Eukaryota</taxon>
        <taxon>Fungi</taxon>
        <taxon>Dikarya</taxon>
        <taxon>Ascomycota</taxon>
        <taxon>Saccharomycotina</taxon>
        <taxon>Pichiomycetes</taxon>
        <taxon>Pichiales</taxon>
        <taxon>Pichiaceae</taxon>
        <taxon>Ogataea</taxon>
    </lineage>
</organism>